<keyword evidence="1" id="KW-0472">Membrane</keyword>
<gene>
    <name evidence="3" type="ORF">NCTC12218_00425</name>
</gene>
<reference evidence="2 4" key="2">
    <citation type="submission" date="2020-11" db="EMBL/GenBank/DDBJ databases">
        <authorList>
            <consortium name="Pathogen Informatics"/>
        </authorList>
    </citation>
    <scope>NUCLEOTIDE SEQUENCE [LARGE SCALE GENOMIC DNA]</scope>
    <source>
        <strain evidence="2 4">NCTC12218</strain>
    </source>
</reference>
<sequence length="190" mass="21925">MKVHNANSNDKKINHEVESNFRIGLRPHDFFMSFTVFKVPADYACRHLLDIMRVLGAILMNKIKQWINSFFEKVGPKVMKIIFVTVFILAILFIGMATVIPELNHKTYQGVVVEKYKENHGLTTGTSRFIVLKHGKETIKIQNDDILLHGKFNSQSIQEDIVEGKKAEIKTIGFNFPRIGFYPNLYQIKQ</sequence>
<name>A0A7Z7VWF7_STASC</name>
<organism evidence="3">
    <name type="scientific">Staphylococcus schleiferi</name>
    <dbReference type="NCBI Taxonomy" id="1295"/>
    <lineage>
        <taxon>Bacteria</taxon>
        <taxon>Bacillati</taxon>
        <taxon>Bacillota</taxon>
        <taxon>Bacilli</taxon>
        <taxon>Bacillales</taxon>
        <taxon>Staphylococcaceae</taxon>
        <taxon>Staphylococcus</taxon>
    </lineage>
</organism>
<feature type="transmembrane region" description="Helical" evidence="1">
    <location>
        <begin position="81"/>
        <end position="100"/>
    </location>
</feature>
<dbReference type="EMBL" id="LR962863">
    <property type="protein sequence ID" value="CAD7358841.1"/>
    <property type="molecule type" value="Genomic_DNA"/>
</dbReference>
<dbReference type="EMBL" id="UHEF01000001">
    <property type="protein sequence ID" value="SUM86896.1"/>
    <property type="molecule type" value="Genomic_DNA"/>
</dbReference>
<dbReference type="AlphaFoldDB" id="A0A7Z7VWF7"/>
<protein>
    <submittedName>
        <fullName evidence="3">Phage protein</fullName>
    </submittedName>
</protein>
<reference evidence="3" key="1">
    <citation type="submission" date="2018-06" db="EMBL/GenBank/DDBJ databases">
        <authorList>
            <consortium name="Pathogen Informatics"/>
            <person name="Doyle S."/>
        </authorList>
    </citation>
    <scope>NUCLEOTIDE SEQUENCE [LARGE SCALE GENOMIC DNA]</scope>
    <source>
        <strain evidence="3">NCTC12218</strain>
    </source>
</reference>
<keyword evidence="1" id="KW-1133">Transmembrane helix</keyword>
<evidence type="ECO:0000256" key="1">
    <source>
        <dbReference type="SAM" id="Phobius"/>
    </source>
</evidence>
<accession>A0A7Z7VWF7</accession>
<evidence type="ECO:0000313" key="3">
    <source>
        <dbReference type="EMBL" id="SUM86896.1"/>
    </source>
</evidence>
<keyword evidence="1" id="KW-0812">Transmembrane</keyword>
<dbReference type="Proteomes" id="UP000264146">
    <property type="component" value="Chromosome"/>
</dbReference>
<proteinExistence type="predicted"/>
<evidence type="ECO:0000313" key="2">
    <source>
        <dbReference type="EMBL" id="CAD7358841.1"/>
    </source>
</evidence>
<evidence type="ECO:0000313" key="4">
    <source>
        <dbReference type="Proteomes" id="UP000264146"/>
    </source>
</evidence>